<feature type="transmembrane region" description="Helical" evidence="12">
    <location>
        <begin position="157"/>
        <end position="178"/>
    </location>
</feature>
<dbReference type="Pfam" id="PF00520">
    <property type="entry name" value="Ion_trans"/>
    <property type="match status" value="1"/>
</dbReference>
<feature type="transmembrane region" description="Helical" evidence="12">
    <location>
        <begin position="216"/>
        <end position="238"/>
    </location>
</feature>
<dbReference type="PANTHER" id="PTHR11537">
    <property type="entry name" value="VOLTAGE-GATED POTASSIUM CHANNEL"/>
    <property type="match status" value="1"/>
</dbReference>
<keyword evidence="9" id="KW-0406">Ion transport</keyword>
<feature type="transmembrane region" description="Helical" evidence="12">
    <location>
        <begin position="92"/>
        <end position="112"/>
    </location>
</feature>
<proteinExistence type="predicted"/>
<keyword evidence="7" id="KW-0630">Potassium</keyword>
<dbReference type="InterPro" id="IPR028325">
    <property type="entry name" value="VG_K_chnl"/>
</dbReference>
<evidence type="ECO:0000256" key="1">
    <source>
        <dbReference type="ARBA" id="ARBA00004141"/>
    </source>
</evidence>
<accession>A0ABS3PUY3</accession>
<feature type="domain" description="Ion transport" evidence="13">
    <location>
        <begin position="30"/>
        <end position="244"/>
    </location>
</feature>
<dbReference type="InterPro" id="IPR005821">
    <property type="entry name" value="Ion_trans_dom"/>
</dbReference>
<evidence type="ECO:0000256" key="9">
    <source>
        <dbReference type="ARBA" id="ARBA00023065"/>
    </source>
</evidence>
<evidence type="ECO:0000256" key="5">
    <source>
        <dbReference type="ARBA" id="ARBA00022826"/>
    </source>
</evidence>
<evidence type="ECO:0000256" key="4">
    <source>
        <dbReference type="ARBA" id="ARBA00022692"/>
    </source>
</evidence>
<evidence type="ECO:0000256" key="6">
    <source>
        <dbReference type="ARBA" id="ARBA00022882"/>
    </source>
</evidence>
<evidence type="ECO:0000256" key="8">
    <source>
        <dbReference type="ARBA" id="ARBA00022989"/>
    </source>
</evidence>
<gene>
    <name evidence="14" type="ORF">J4N46_01515</name>
</gene>
<keyword evidence="2" id="KW-0813">Transport</keyword>
<evidence type="ECO:0000259" key="13">
    <source>
        <dbReference type="Pfam" id="PF00520"/>
    </source>
</evidence>
<dbReference type="RefSeq" id="WP_009415922.1">
    <property type="nucleotide sequence ID" value="NZ_CAUQMC010000029.1"/>
</dbReference>
<protein>
    <submittedName>
        <fullName evidence="14">Ion transporter</fullName>
    </submittedName>
</protein>
<reference evidence="14 15" key="1">
    <citation type="submission" date="2021-03" db="EMBL/GenBank/DDBJ databases">
        <title>Isolation and description of Capnocytophaga bilenii sp. nov., a novel Capnocytophaga species, isolated from a gingivitis subject.</title>
        <authorList>
            <person name="Antezack A."/>
            <person name="Monnet-Corti V."/>
            <person name="La Scola B."/>
        </authorList>
    </citation>
    <scope>NUCLEOTIDE SEQUENCE [LARGE SCALE GENOMIC DNA]</scope>
    <source>
        <strain evidence="14 15">Marseille-Q4570</strain>
    </source>
</reference>
<comment type="subcellular location">
    <subcellularLocation>
        <location evidence="1">Membrane</location>
        <topology evidence="1">Multi-pass membrane protein</topology>
    </subcellularLocation>
</comment>
<dbReference type="EMBL" id="JAGDYP010000001">
    <property type="protein sequence ID" value="MBO1883136.1"/>
    <property type="molecule type" value="Genomic_DNA"/>
</dbReference>
<keyword evidence="8 12" id="KW-1133">Transmembrane helix</keyword>
<dbReference type="Proteomes" id="UP000681610">
    <property type="component" value="Unassembled WGS sequence"/>
</dbReference>
<name>A0ABS3PUY3_9FLAO</name>
<evidence type="ECO:0000256" key="7">
    <source>
        <dbReference type="ARBA" id="ARBA00022958"/>
    </source>
</evidence>
<evidence type="ECO:0000256" key="3">
    <source>
        <dbReference type="ARBA" id="ARBA00022538"/>
    </source>
</evidence>
<keyword evidence="10 12" id="KW-0472">Membrane</keyword>
<keyword evidence="11" id="KW-0407">Ion channel</keyword>
<dbReference type="PANTHER" id="PTHR11537:SF254">
    <property type="entry name" value="POTASSIUM VOLTAGE-GATED CHANNEL PROTEIN SHAB"/>
    <property type="match status" value="1"/>
</dbReference>
<dbReference type="PRINTS" id="PR00169">
    <property type="entry name" value="KCHANNEL"/>
</dbReference>
<dbReference type="Gene3D" id="1.10.287.70">
    <property type="match status" value="1"/>
</dbReference>
<evidence type="ECO:0000313" key="15">
    <source>
        <dbReference type="Proteomes" id="UP000681610"/>
    </source>
</evidence>
<evidence type="ECO:0000256" key="10">
    <source>
        <dbReference type="ARBA" id="ARBA00023136"/>
    </source>
</evidence>
<feature type="transmembrane region" description="Helical" evidence="12">
    <location>
        <begin position="31"/>
        <end position="49"/>
    </location>
</feature>
<keyword evidence="6" id="KW-0851">Voltage-gated channel</keyword>
<evidence type="ECO:0000313" key="14">
    <source>
        <dbReference type="EMBL" id="MBO1883136.1"/>
    </source>
</evidence>
<organism evidence="14 15">
    <name type="scientific">Capnocytophaga bilenii</name>
    <dbReference type="NCBI Taxonomy" id="2819369"/>
    <lineage>
        <taxon>Bacteria</taxon>
        <taxon>Pseudomonadati</taxon>
        <taxon>Bacteroidota</taxon>
        <taxon>Flavobacteriia</taxon>
        <taxon>Flavobacteriales</taxon>
        <taxon>Flavobacteriaceae</taxon>
        <taxon>Capnocytophaga</taxon>
    </lineage>
</organism>
<evidence type="ECO:0000256" key="12">
    <source>
        <dbReference type="SAM" id="Phobius"/>
    </source>
</evidence>
<comment type="caution">
    <text evidence="14">The sequence shown here is derived from an EMBL/GenBank/DDBJ whole genome shotgun (WGS) entry which is preliminary data.</text>
</comment>
<keyword evidence="4 12" id="KW-0812">Transmembrane</keyword>
<feature type="transmembrane region" description="Helical" evidence="12">
    <location>
        <begin position="61"/>
        <end position="80"/>
    </location>
</feature>
<dbReference type="InterPro" id="IPR027359">
    <property type="entry name" value="Volt_channel_dom_sf"/>
</dbReference>
<sequence>MIKKEFKEKYELFKRLAYVIIYGTNTRLGRLFDLVLLALITVSVIMVMLETVKGIDHRLHGLLVFMEWIITVFFTIEYILRIISNKKPYRYIFSMYGIIDLISILPMYLSFITPYTKAISVVRALRLLRIFRILDLVTFMNQGEELKMALRASRNKIIVFVYFVLVISILLGSLMYVIEKHQNGFTSIPRSIYWCIVTLTTVGYGDISPSTTLGQLVAAVVMILGYGIIAVPTGIVTAEYTKVSRANILKEEEMNYREEIAQREKKIICNHCGNTQHLPDAKYCSECGHLLIEKRIDAAQT</sequence>
<evidence type="ECO:0000256" key="2">
    <source>
        <dbReference type="ARBA" id="ARBA00022448"/>
    </source>
</evidence>
<evidence type="ECO:0000256" key="11">
    <source>
        <dbReference type="ARBA" id="ARBA00023303"/>
    </source>
</evidence>
<dbReference type="Gene3D" id="1.20.120.350">
    <property type="entry name" value="Voltage-gated potassium channels. Chain C"/>
    <property type="match status" value="1"/>
</dbReference>
<keyword evidence="3" id="KW-0633">Potassium transport</keyword>
<keyword evidence="5" id="KW-0631">Potassium channel</keyword>
<dbReference type="SUPFAM" id="SSF81324">
    <property type="entry name" value="Voltage-gated potassium channels"/>
    <property type="match status" value="1"/>
</dbReference>
<keyword evidence="15" id="KW-1185">Reference proteome</keyword>